<organism evidence="1 2">
    <name type="scientific">Pseudonocardia charpentierae</name>
    <dbReference type="NCBI Taxonomy" id="3075545"/>
    <lineage>
        <taxon>Bacteria</taxon>
        <taxon>Bacillati</taxon>
        <taxon>Actinomycetota</taxon>
        <taxon>Actinomycetes</taxon>
        <taxon>Pseudonocardiales</taxon>
        <taxon>Pseudonocardiaceae</taxon>
        <taxon>Pseudonocardia</taxon>
    </lineage>
</organism>
<keyword evidence="2" id="KW-1185">Reference proteome</keyword>
<dbReference type="EMBL" id="JAVREJ010000002">
    <property type="protein sequence ID" value="MDT0348876.1"/>
    <property type="molecule type" value="Genomic_DNA"/>
</dbReference>
<dbReference type="RefSeq" id="WP_311554810.1">
    <property type="nucleotide sequence ID" value="NZ_JAVREJ010000002.1"/>
</dbReference>
<evidence type="ECO:0000313" key="1">
    <source>
        <dbReference type="EMBL" id="MDT0348876.1"/>
    </source>
</evidence>
<proteinExistence type="predicted"/>
<reference evidence="2" key="1">
    <citation type="submission" date="2023-07" db="EMBL/GenBank/DDBJ databases">
        <title>30 novel species of actinomycetes from the DSMZ collection.</title>
        <authorList>
            <person name="Nouioui I."/>
        </authorList>
    </citation>
    <scope>NUCLEOTIDE SEQUENCE [LARGE SCALE GENOMIC DNA]</scope>
    <source>
        <strain evidence="2">DSM 45834</strain>
    </source>
</reference>
<evidence type="ECO:0000313" key="2">
    <source>
        <dbReference type="Proteomes" id="UP001183202"/>
    </source>
</evidence>
<name>A0ABU2N4M5_9PSEU</name>
<accession>A0ABU2N4M5</accession>
<comment type="caution">
    <text evidence="1">The sequence shown here is derived from an EMBL/GenBank/DDBJ whole genome shotgun (WGS) entry which is preliminary data.</text>
</comment>
<gene>
    <name evidence="1" type="ORF">RM445_04990</name>
</gene>
<sequence length="118" mass="13414">MTDAVRRYKEIVGELTAVAEALREKDKAQATALARRLVELDSAMVRAEERAALSRLAVEIRWEMVLDALWDQQWMTLKPHPRPDPGADGDRLDDMDREADLAANDVIAAARNRFPFLR</sequence>
<dbReference type="Proteomes" id="UP001183202">
    <property type="component" value="Unassembled WGS sequence"/>
</dbReference>
<protein>
    <submittedName>
        <fullName evidence="1">Uncharacterized protein</fullName>
    </submittedName>
</protein>